<organism evidence="1 2">
    <name type="scientific">Brassica napus</name>
    <name type="common">Rape</name>
    <dbReference type="NCBI Taxonomy" id="3708"/>
    <lineage>
        <taxon>Eukaryota</taxon>
        <taxon>Viridiplantae</taxon>
        <taxon>Streptophyta</taxon>
        <taxon>Embryophyta</taxon>
        <taxon>Tracheophyta</taxon>
        <taxon>Spermatophyta</taxon>
        <taxon>Magnoliopsida</taxon>
        <taxon>eudicotyledons</taxon>
        <taxon>Gunneridae</taxon>
        <taxon>Pentapetalae</taxon>
        <taxon>rosids</taxon>
        <taxon>malvids</taxon>
        <taxon>Brassicales</taxon>
        <taxon>Brassicaceae</taxon>
        <taxon>Brassiceae</taxon>
        <taxon>Brassica</taxon>
    </lineage>
</organism>
<protein>
    <submittedName>
        <fullName evidence="1">Uncharacterized protein</fullName>
    </submittedName>
</protein>
<feature type="non-terminal residue" evidence="1">
    <location>
        <position position="1"/>
    </location>
</feature>
<gene>
    <name evidence="1" type="ORF">HID58_013061</name>
</gene>
<accession>A0ABQ8E2W1</accession>
<evidence type="ECO:0000313" key="1">
    <source>
        <dbReference type="EMBL" id="KAH0935944.1"/>
    </source>
</evidence>
<dbReference type="EMBL" id="JAGKQM010000003">
    <property type="protein sequence ID" value="KAH0935944.1"/>
    <property type="molecule type" value="Genomic_DNA"/>
</dbReference>
<comment type="caution">
    <text evidence="1">The sequence shown here is derived from an EMBL/GenBank/DDBJ whole genome shotgun (WGS) entry which is preliminary data.</text>
</comment>
<evidence type="ECO:0000313" key="2">
    <source>
        <dbReference type="Proteomes" id="UP000824890"/>
    </source>
</evidence>
<proteinExistence type="predicted"/>
<dbReference type="Proteomes" id="UP000824890">
    <property type="component" value="Unassembled WGS sequence"/>
</dbReference>
<reference evidence="1 2" key="1">
    <citation type="submission" date="2021-05" db="EMBL/GenBank/DDBJ databases">
        <title>Genome Assembly of Synthetic Allotetraploid Brassica napus Reveals Homoeologous Exchanges between Subgenomes.</title>
        <authorList>
            <person name="Davis J.T."/>
        </authorList>
    </citation>
    <scope>NUCLEOTIDE SEQUENCE [LARGE SCALE GENOMIC DNA]</scope>
    <source>
        <strain evidence="2">cv. Da-Ae</strain>
        <tissue evidence="1">Seedling</tissue>
    </source>
</reference>
<name>A0ABQ8E2W1_BRANA</name>
<sequence length="96" mass="11000">IISDSWRATTNSSVSDKLSSTRSAISAWNKTQQRNSQRIIEEKKRELDAALSSLWSLWKARNKFVFEGYSASPEDTLSSAIKLAREWAMEMRTEQT</sequence>
<keyword evidence="2" id="KW-1185">Reference proteome</keyword>
<feature type="non-terminal residue" evidence="1">
    <location>
        <position position="96"/>
    </location>
</feature>